<gene>
    <name evidence="1" type="ORF">BEWA_047120</name>
</gene>
<evidence type="ECO:0000313" key="1">
    <source>
        <dbReference type="EMBL" id="EKX72248.1"/>
    </source>
</evidence>
<proteinExistence type="predicted"/>
<dbReference type="Proteomes" id="UP000031512">
    <property type="component" value="Unassembled WGS sequence"/>
</dbReference>
<sequence>MRRCSEIGYLNPQPVVTIDLGIKTGYICQKGSFGICIVCQSDIIDPGIVEYAHYPYPRTSLGFTVREFIYEKKTNLPTNLENVESVLVYFEKSRKHPLLLKIVLCNMGLYNTDFGRYYYIRNPDGEWMGYVYTNDIVSSTERSRLLGYILRHPKNSLETYKPTIGGPMVRIDGNSWNAHGNVHVSSRSKNVSKYDESRQAALGNAKRSKCGQEEGTCKIQPKTTCKIKS</sequence>
<evidence type="ECO:0000313" key="2">
    <source>
        <dbReference type="Proteomes" id="UP000031512"/>
    </source>
</evidence>
<dbReference type="AlphaFoldDB" id="L1LAU6"/>
<dbReference type="RefSeq" id="XP_004831700.1">
    <property type="nucleotide sequence ID" value="XM_004831643.1"/>
</dbReference>
<dbReference type="KEGG" id="beq:BEWA_047120"/>
<reference evidence="1 2" key="1">
    <citation type="journal article" date="2012" name="BMC Genomics">
        <title>Comparative genomic analysis and phylogenetic position of Theileria equi.</title>
        <authorList>
            <person name="Kappmeyer L.S."/>
            <person name="Thiagarajan M."/>
            <person name="Herndon D.R."/>
            <person name="Ramsay J.D."/>
            <person name="Caler E."/>
            <person name="Djikeng A."/>
            <person name="Gillespie J.J."/>
            <person name="Lau A.O."/>
            <person name="Roalson E.H."/>
            <person name="Silva J.C."/>
            <person name="Silva M.G."/>
            <person name="Suarez C.E."/>
            <person name="Ueti M.W."/>
            <person name="Nene V.M."/>
            <person name="Mealey R.H."/>
            <person name="Knowles D.P."/>
            <person name="Brayton K.A."/>
        </authorList>
    </citation>
    <scope>NUCLEOTIDE SEQUENCE [LARGE SCALE GENOMIC DNA]</scope>
    <source>
        <strain evidence="1 2">WA</strain>
    </source>
</reference>
<accession>L1LAU6</accession>
<dbReference type="VEuPathDB" id="PiroplasmaDB:BEWA_047120"/>
<protein>
    <submittedName>
        <fullName evidence="1">Uncharacterized protein</fullName>
    </submittedName>
</protein>
<dbReference type="GeneID" id="15805057"/>
<organism evidence="1 2">
    <name type="scientific">Theileria equi strain WA</name>
    <dbReference type="NCBI Taxonomy" id="1537102"/>
    <lineage>
        <taxon>Eukaryota</taxon>
        <taxon>Sar</taxon>
        <taxon>Alveolata</taxon>
        <taxon>Apicomplexa</taxon>
        <taxon>Aconoidasida</taxon>
        <taxon>Piroplasmida</taxon>
        <taxon>Theileriidae</taxon>
        <taxon>Theileria</taxon>
    </lineage>
</organism>
<comment type="caution">
    <text evidence="1">The sequence shown here is derived from an EMBL/GenBank/DDBJ whole genome shotgun (WGS) entry which is preliminary data.</text>
</comment>
<dbReference type="EMBL" id="ACOU01000007">
    <property type="protein sequence ID" value="EKX72248.1"/>
    <property type="molecule type" value="Genomic_DNA"/>
</dbReference>
<keyword evidence="2" id="KW-1185">Reference proteome</keyword>
<name>L1LAU6_THEEQ</name>